<comment type="caution">
    <text evidence="2">The sequence shown here is derived from an EMBL/GenBank/DDBJ whole genome shotgun (WGS) entry which is preliminary data.</text>
</comment>
<protein>
    <submittedName>
        <fullName evidence="2">12076_t:CDS:1</fullName>
    </submittedName>
</protein>
<keyword evidence="3" id="KW-1185">Reference proteome</keyword>
<evidence type="ECO:0000313" key="2">
    <source>
        <dbReference type="EMBL" id="CAG8618727.1"/>
    </source>
</evidence>
<dbReference type="Proteomes" id="UP000789342">
    <property type="component" value="Unassembled WGS sequence"/>
</dbReference>
<sequence length="329" mass="37858">MESIVKSSREASRIILLEHLKTCQEIYRPELLAKFSQMIGEFNSIIEDINEAINITDSLLIKSSYCLNELIPERERIIKVIEEIRKRVTEDMKNRSIASTIGHSVILTGKVLVIAGIWFPRALVPGAILSVGGWLSATSSDSIAIVKENEAYKLFEESLIKDKEKCKALENFQIELKNSFTRFKDICPRFKDSKYKKQKIDRKKIVTIKNVLERMTCEEIEMDVNLRIEEASHSTSFKIGRAALEAICKLVPSPISIYFIYRDLKEVNQRTSLSDMENTIKNWKEELEALKEKEQLLVKEYQNILSCKKEMAKLLSNVEDVNSPFNLTD</sequence>
<name>A0A9N9GQL4_9GLOM</name>
<feature type="coiled-coil region" evidence="1">
    <location>
        <begin position="273"/>
        <end position="304"/>
    </location>
</feature>
<proteinExistence type="predicted"/>
<evidence type="ECO:0000313" key="3">
    <source>
        <dbReference type="Proteomes" id="UP000789342"/>
    </source>
</evidence>
<evidence type="ECO:0000256" key="1">
    <source>
        <dbReference type="SAM" id="Coils"/>
    </source>
</evidence>
<keyword evidence="1" id="KW-0175">Coiled coil</keyword>
<organism evidence="2 3">
    <name type="scientific">Acaulospora morrowiae</name>
    <dbReference type="NCBI Taxonomy" id="94023"/>
    <lineage>
        <taxon>Eukaryota</taxon>
        <taxon>Fungi</taxon>
        <taxon>Fungi incertae sedis</taxon>
        <taxon>Mucoromycota</taxon>
        <taxon>Glomeromycotina</taxon>
        <taxon>Glomeromycetes</taxon>
        <taxon>Diversisporales</taxon>
        <taxon>Acaulosporaceae</taxon>
        <taxon>Acaulospora</taxon>
    </lineage>
</organism>
<dbReference type="EMBL" id="CAJVPV010007427">
    <property type="protein sequence ID" value="CAG8618727.1"/>
    <property type="molecule type" value="Genomic_DNA"/>
</dbReference>
<dbReference type="OrthoDB" id="8954335at2759"/>
<dbReference type="AlphaFoldDB" id="A0A9N9GQL4"/>
<reference evidence="2" key="1">
    <citation type="submission" date="2021-06" db="EMBL/GenBank/DDBJ databases">
        <authorList>
            <person name="Kallberg Y."/>
            <person name="Tangrot J."/>
            <person name="Rosling A."/>
        </authorList>
    </citation>
    <scope>NUCLEOTIDE SEQUENCE</scope>
    <source>
        <strain evidence="2">CL551</strain>
    </source>
</reference>
<gene>
    <name evidence="2" type="ORF">AMORRO_LOCUS8563</name>
</gene>
<accession>A0A9N9GQL4</accession>